<evidence type="ECO:0000313" key="1">
    <source>
        <dbReference type="EMBL" id="CAB4719242.1"/>
    </source>
</evidence>
<organism evidence="1">
    <name type="scientific">freshwater metagenome</name>
    <dbReference type="NCBI Taxonomy" id="449393"/>
    <lineage>
        <taxon>unclassified sequences</taxon>
        <taxon>metagenomes</taxon>
        <taxon>ecological metagenomes</taxon>
    </lineage>
</organism>
<protein>
    <submittedName>
        <fullName evidence="1">Unannotated protein</fullName>
    </submittedName>
</protein>
<dbReference type="AlphaFoldDB" id="A0A6J6R7T8"/>
<name>A0A6J6R7T8_9ZZZZ</name>
<dbReference type="EMBL" id="CAEZYC010000112">
    <property type="protein sequence ID" value="CAB4719242.1"/>
    <property type="molecule type" value="Genomic_DNA"/>
</dbReference>
<proteinExistence type="predicted"/>
<reference evidence="1" key="1">
    <citation type="submission" date="2020-05" db="EMBL/GenBank/DDBJ databases">
        <authorList>
            <person name="Chiriac C."/>
            <person name="Salcher M."/>
            <person name="Ghai R."/>
            <person name="Kavagutti S V."/>
        </authorList>
    </citation>
    <scope>NUCLEOTIDE SEQUENCE</scope>
</reference>
<accession>A0A6J6R7T8</accession>
<gene>
    <name evidence="1" type="ORF">UFOPK2648_01337</name>
</gene>
<sequence>MAKKSAKSIQQLINEEQLKIAELEEKLGTQTYFETMPEYGPTYKYCYQTSNLNIPYPQQSVDNWIRATIKHLGMRTRGHGGETTKAILISIPDYLTEDNIEQWLNSQTEKIRKKALQKKRKNIK</sequence>